<evidence type="ECO:0000256" key="4">
    <source>
        <dbReference type="ARBA" id="ARBA00022679"/>
    </source>
</evidence>
<evidence type="ECO:0000256" key="3">
    <source>
        <dbReference type="ARBA" id="ARBA00022527"/>
    </source>
</evidence>
<comment type="catalytic activity">
    <reaction evidence="8">
        <text>L-threonyl-[protein] + ATP = O-phospho-L-threonyl-[protein] + ADP + H(+)</text>
        <dbReference type="Rhea" id="RHEA:46608"/>
        <dbReference type="Rhea" id="RHEA-COMP:11060"/>
        <dbReference type="Rhea" id="RHEA-COMP:11605"/>
        <dbReference type="ChEBI" id="CHEBI:15378"/>
        <dbReference type="ChEBI" id="CHEBI:30013"/>
        <dbReference type="ChEBI" id="CHEBI:30616"/>
        <dbReference type="ChEBI" id="CHEBI:61977"/>
        <dbReference type="ChEBI" id="CHEBI:456216"/>
        <dbReference type="EC" id="2.7.11.1"/>
    </reaction>
</comment>
<feature type="compositionally biased region" description="Polar residues" evidence="11">
    <location>
        <begin position="11"/>
        <end position="21"/>
    </location>
</feature>
<dbReference type="AlphaFoldDB" id="A0AAV6SV98"/>
<dbReference type="InterPro" id="IPR017441">
    <property type="entry name" value="Protein_kinase_ATP_BS"/>
</dbReference>
<dbReference type="PROSITE" id="PS00107">
    <property type="entry name" value="PROTEIN_KINASE_ATP"/>
    <property type="match status" value="1"/>
</dbReference>
<dbReference type="PROSITE" id="PS50011">
    <property type="entry name" value="PROTEIN_KINASE_DOM"/>
    <property type="match status" value="1"/>
</dbReference>
<keyword evidence="14" id="KW-1185">Reference proteome</keyword>
<dbReference type="GO" id="GO:0005737">
    <property type="term" value="C:cytoplasm"/>
    <property type="evidence" value="ECO:0007669"/>
    <property type="project" value="TreeGrafter"/>
</dbReference>
<evidence type="ECO:0000256" key="5">
    <source>
        <dbReference type="ARBA" id="ARBA00022741"/>
    </source>
</evidence>
<feature type="binding site" evidence="10">
    <location>
        <position position="256"/>
    </location>
    <ligand>
        <name>ATP</name>
        <dbReference type="ChEBI" id="CHEBI:30616"/>
    </ligand>
</feature>
<dbReference type="GO" id="GO:0004674">
    <property type="term" value="F:protein serine/threonine kinase activity"/>
    <property type="evidence" value="ECO:0007669"/>
    <property type="project" value="UniProtKB-KW"/>
</dbReference>
<evidence type="ECO:0000313" key="13">
    <source>
        <dbReference type="EMBL" id="KAG7521040.1"/>
    </source>
</evidence>
<evidence type="ECO:0000256" key="8">
    <source>
        <dbReference type="ARBA" id="ARBA00047899"/>
    </source>
</evidence>
<reference evidence="13 14" key="1">
    <citation type="journal article" date="2021" name="Sci. Rep.">
        <title>Chromosome anchoring in Senegalese sole (Solea senegalensis) reveals sex-associated markers and genome rearrangements in flatfish.</title>
        <authorList>
            <person name="Guerrero-Cozar I."/>
            <person name="Gomez-Garrido J."/>
            <person name="Berbel C."/>
            <person name="Martinez-Blanch J.F."/>
            <person name="Alioto T."/>
            <person name="Claros M.G."/>
            <person name="Gagnaire P.A."/>
            <person name="Manchado M."/>
        </authorList>
    </citation>
    <scope>NUCLEOTIDE SEQUENCE [LARGE SCALE GENOMIC DNA]</scope>
    <source>
        <strain evidence="13">Sse05_10M</strain>
    </source>
</reference>
<protein>
    <recommendedName>
        <fullName evidence="2">non-specific serine/threonine protein kinase</fullName>
        <ecNumber evidence="2">2.7.11.1</ecNumber>
    </recommendedName>
</protein>
<gene>
    <name evidence="13" type="ORF">JOB18_041384</name>
</gene>
<feature type="compositionally biased region" description="Basic and acidic residues" evidence="11">
    <location>
        <begin position="27"/>
        <end position="37"/>
    </location>
</feature>
<feature type="compositionally biased region" description="Basic and acidic residues" evidence="11">
    <location>
        <begin position="66"/>
        <end position="83"/>
    </location>
</feature>
<proteinExistence type="inferred from homology"/>
<keyword evidence="7 10" id="KW-0067">ATP-binding</keyword>
<evidence type="ECO:0000256" key="10">
    <source>
        <dbReference type="PROSITE-ProRule" id="PRU10141"/>
    </source>
</evidence>
<keyword evidence="6 13" id="KW-0418">Kinase</keyword>
<evidence type="ECO:0000256" key="7">
    <source>
        <dbReference type="ARBA" id="ARBA00022840"/>
    </source>
</evidence>
<feature type="compositionally biased region" description="Basic residues" evidence="11">
    <location>
        <begin position="157"/>
        <end position="166"/>
    </location>
</feature>
<dbReference type="Pfam" id="PF00069">
    <property type="entry name" value="Pkinase"/>
    <property type="match status" value="1"/>
</dbReference>
<keyword evidence="5 10" id="KW-0547">Nucleotide-binding</keyword>
<dbReference type="PROSITE" id="PS00108">
    <property type="entry name" value="PROTEIN_KINASE_ST"/>
    <property type="match status" value="1"/>
</dbReference>
<evidence type="ECO:0000259" key="12">
    <source>
        <dbReference type="PROSITE" id="PS50011"/>
    </source>
</evidence>
<dbReference type="GO" id="GO:0005524">
    <property type="term" value="F:ATP binding"/>
    <property type="evidence" value="ECO:0007669"/>
    <property type="project" value="UniProtKB-UniRule"/>
</dbReference>
<name>A0AAV6SV98_SOLSE</name>
<organism evidence="13 14">
    <name type="scientific">Solea senegalensis</name>
    <name type="common">Senegalese sole</name>
    <dbReference type="NCBI Taxonomy" id="28829"/>
    <lineage>
        <taxon>Eukaryota</taxon>
        <taxon>Metazoa</taxon>
        <taxon>Chordata</taxon>
        <taxon>Craniata</taxon>
        <taxon>Vertebrata</taxon>
        <taxon>Euteleostomi</taxon>
        <taxon>Actinopterygii</taxon>
        <taxon>Neopterygii</taxon>
        <taxon>Teleostei</taxon>
        <taxon>Neoteleostei</taxon>
        <taxon>Acanthomorphata</taxon>
        <taxon>Carangaria</taxon>
        <taxon>Pleuronectiformes</taxon>
        <taxon>Pleuronectoidei</taxon>
        <taxon>Soleidae</taxon>
        <taxon>Solea</taxon>
    </lineage>
</organism>
<evidence type="ECO:0000256" key="6">
    <source>
        <dbReference type="ARBA" id="ARBA00022777"/>
    </source>
</evidence>
<comment type="caution">
    <text evidence="13">The sequence shown here is derived from an EMBL/GenBank/DDBJ whole genome shotgun (WGS) entry which is preliminary data.</text>
</comment>
<evidence type="ECO:0000256" key="2">
    <source>
        <dbReference type="ARBA" id="ARBA00012513"/>
    </source>
</evidence>
<dbReference type="GO" id="GO:0007346">
    <property type="term" value="P:regulation of mitotic cell cycle"/>
    <property type="evidence" value="ECO:0007669"/>
    <property type="project" value="TreeGrafter"/>
</dbReference>
<sequence>MSNLDSENDPESSGSTTNANSLEEEYERVAPTEKEGTDLESPGIIADSGDVKSSEVPVAKASKKKASTERAAPRKRQRVESKRKQVLKSTSTDKGAPSKQQSHTRSERNDRTSNAINSGDGCVRVTPTEEESRNLESPGIADGLDDIKPAAVPVVKATKRKAPTQREAPRKRQRVESKRKQVLKASSSDRGAPSKQQSSSAHSAVTQDNKSTSLRGHTKLGDYLNKYSQLNQIGQGGYGSVYAGTRRSDDFPVAIKYINECDVRRRSVDVNGTKCMIPIEVIAMHKAAGEPEFVGRSAVVSLLDWYDLGTMIILVMERPNPSLDLSHFLRNCGKVEEDFAKNIMKQVVEAAIEMDHAKVFHRDFKTPNILLQDISGDPRVRIVDFGVSLILWRKKYSYHNYYGTPAYIPPELYTHGTYQAGPTTVWQLGGLLYDMLHGVFTFDTLKFMEKQKHIRSDLSHDCQDFFTVCLAVEPEERATLEQILQHPWLVQTRLEPPTHHNP</sequence>
<keyword evidence="4" id="KW-0808">Transferase</keyword>
<evidence type="ECO:0000256" key="1">
    <source>
        <dbReference type="ARBA" id="ARBA00005505"/>
    </source>
</evidence>
<feature type="compositionally biased region" description="Polar residues" evidence="11">
    <location>
        <begin position="87"/>
        <end position="103"/>
    </location>
</feature>
<dbReference type="Proteomes" id="UP000693946">
    <property type="component" value="Linkage Group LG11"/>
</dbReference>
<evidence type="ECO:0000313" key="14">
    <source>
        <dbReference type="Proteomes" id="UP000693946"/>
    </source>
</evidence>
<accession>A0AAV6SV98</accession>
<keyword evidence="3" id="KW-0723">Serine/threonine-protein kinase</keyword>
<dbReference type="EMBL" id="JAGKHQ010000003">
    <property type="protein sequence ID" value="KAG7521040.1"/>
    <property type="molecule type" value="Genomic_DNA"/>
</dbReference>
<feature type="domain" description="Protein kinase" evidence="12">
    <location>
        <begin position="227"/>
        <end position="489"/>
    </location>
</feature>
<dbReference type="PANTHER" id="PTHR22984:SF11">
    <property type="entry name" value="AURORA KINASE-RELATED"/>
    <property type="match status" value="1"/>
</dbReference>
<feature type="compositionally biased region" description="Acidic residues" evidence="11">
    <location>
        <begin position="1"/>
        <end position="10"/>
    </location>
</feature>
<dbReference type="InterPro" id="IPR051138">
    <property type="entry name" value="PIM_Ser/Thr_kinase"/>
</dbReference>
<dbReference type="InterPro" id="IPR000719">
    <property type="entry name" value="Prot_kinase_dom"/>
</dbReference>
<dbReference type="SMART" id="SM00220">
    <property type="entry name" value="S_TKc"/>
    <property type="match status" value="1"/>
</dbReference>
<dbReference type="InterPro" id="IPR008271">
    <property type="entry name" value="Ser/Thr_kinase_AS"/>
</dbReference>
<evidence type="ECO:0000256" key="11">
    <source>
        <dbReference type="SAM" id="MobiDB-lite"/>
    </source>
</evidence>
<dbReference type="PANTHER" id="PTHR22984">
    <property type="entry name" value="SERINE/THREONINE-PROTEIN KINASE PIM"/>
    <property type="match status" value="1"/>
</dbReference>
<feature type="region of interest" description="Disordered" evidence="11">
    <location>
        <begin position="1"/>
        <end position="217"/>
    </location>
</feature>
<comment type="similarity">
    <text evidence="1">Belongs to the protein kinase superfamily. CAMK Ser/Thr protein kinase family. PIM subfamily.</text>
</comment>
<comment type="catalytic activity">
    <reaction evidence="9">
        <text>L-seryl-[protein] + ATP = O-phospho-L-seryl-[protein] + ADP + H(+)</text>
        <dbReference type="Rhea" id="RHEA:17989"/>
        <dbReference type="Rhea" id="RHEA-COMP:9863"/>
        <dbReference type="Rhea" id="RHEA-COMP:11604"/>
        <dbReference type="ChEBI" id="CHEBI:15378"/>
        <dbReference type="ChEBI" id="CHEBI:29999"/>
        <dbReference type="ChEBI" id="CHEBI:30616"/>
        <dbReference type="ChEBI" id="CHEBI:83421"/>
        <dbReference type="ChEBI" id="CHEBI:456216"/>
        <dbReference type="EC" id="2.7.11.1"/>
    </reaction>
</comment>
<feature type="compositionally biased region" description="Basic and acidic residues" evidence="11">
    <location>
        <begin position="167"/>
        <end position="179"/>
    </location>
</feature>
<dbReference type="EC" id="2.7.11.1" evidence="2"/>
<feature type="compositionally biased region" description="Polar residues" evidence="11">
    <location>
        <begin position="184"/>
        <end position="215"/>
    </location>
</feature>
<dbReference type="GO" id="GO:0043066">
    <property type="term" value="P:negative regulation of apoptotic process"/>
    <property type="evidence" value="ECO:0007669"/>
    <property type="project" value="TreeGrafter"/>
</dbReference>
<evidence type="ECO:0000256" key="9">
    <source>
        <dbReference type="ARBA" id="ARBA00048679"/>
    </source>
</evidence>